<evidence type="ECO:0000313" key="3">
    <source>
        <dbReference type="Proteomes" id="UP000325780"/>
    </source>
</evidence>
<accession>A0A5N6TPK0</accession>
<feature type="region of interest" description="Disordered" evidence="1">
    <location>
        <begin position="1"/>
        <end position="20"/>
    </location>
</feature>
<protein>
    <submittedName>
        <fullName evidence="2">Uncharacterized protein</fullName>
    </submittedName>
</protein>
<sequence length="72" mass="8278">MHVLNEQQNMQRKKNKEKEKENFEECVTALSSKQTYRDRQGITGIGLISAPACLGGKSAKIYYIFYMSLVLF</sequence>
<evidence type="ECO:0000313" key="2">
    <source>
        <dbReference type="EMBL" id="KAE8148282.1"/>
    </source>
</evidence>
<dbReference type="AlphaFoldDB" id="A0A5N6TPK0"/>
<evidence type="ECO:0000256" key="1">
    <source>
        <dbReference type="SAM" id="MobiDB-lite"/>
    </source>
</evidence>
<proteinExistence type="predicted"/>
<feature type="compositionally biased region" description="Low complexity" evidence="1">
    <location>
        <begin position="1"/>
        <end position="10"/>
    </location>
</feature>
<organism evidence="2 3">
    <name type="scientific">Aspergillus avenaceus</name>
    <dbReference type="NCBI Taxonomy" id="36643"/>
    <lineage>
        <taxon>Eukaryota</taxon>
        <taxon>Fungi</taxon>
        <taxon>Dikarya</taxon>
        <taxon>Ascomycota</taxon>
        <taxon>Pezizomycotina</taxon>
        <taxon>Eurotiomycetes</taxon>
        <taxon>Eurotiomycetidae</taxon>
        <taxon>Eurotiales</taxon>
        <taxon>Aspergillaceae</taxon>
        <taxon>Aspergillus</taxon>
        <taxon>Aspergillus subgen. Circumdati</taxon>
    </lineage>
</organism>
<name>A0A5N6TPK0_ASPAV</name>
<gene>
    <name evidence="2" type="ORF">BDV25DRAFT_158647</name>
</gene>
<dbReference type="Proteomes" id="UP000325780">
    <property type="component" value="Unassembled WGS sequence"/>
</dbReference>
<dbReference type="EMBL" id="ML742167">
    <property type="protein sequence ID" value="KAE8148282.1"/>
    <property type="molecule type" value="Genomic_DNA"/>
</dbReference>
<reference evidence="2 3" key="1">
    <citation type="submission" date="2019-04" db="EMBL/GenBank/DDBJ databases">
        <title>Friends and foes A comparative genomics study of 23 Aspergillus species from section Flavi.</title>
        <authorList>
            <consortium name="DOE Joint Genome Institute"/>
            <person name="Kjaerbolling I."/>
            <person name="Vesth T."/>
            <person name="Frisvad J.C."/>
            <person name="Nybo J.L."/>
            <person name="Theobald S."/>
            <person name="Kildgaard S."/>
            <person name="Isbrandt T."/>
            <person name="Kuo A."/>
            <person name="Sato A."/>
            <person name="Lyhne E.K."/>
            <person name="Kogle M.E."/>
            <person name="Wiebenga A."/>
            <person name="Kun R.S."/>
            <person name="Lubbers R.J."/>
            <person name="Makela M.R."/>
            <person name="Barry K."/>
            <person name="Chovatia M."/>
            <person name="Clum A."/>
            <person name="Daum C."/>
            <person name="Haridas S."/>
            <person name="He G."/>
            <person name="LaButti K."/>
            <person name="Lipzen A."/>
            <person name="Mondo S."/>
            <person name="Riley R."/>
            <person name="Salamov A."/>
            <person name="Simmons B.A."/>
            <person name="Magnuson J.K."/>
            <person name="Henrissat B."/>
            <person name="Mortensen U.H."/>
            <person name="Larsen T.O."/>
            <person name="Devries R.P."/>
            <person name="Grigoriev I.V."/>
            <person name="Machida M."/>
            <person name="Baker S.E."/>
            <person name="Andersen M.R."/>
        </authorList>
    </citation>
    <scope>NUCLEOTIDE SEQUENCE [LARGE SCALE GENOMIC DNA]</scope>
    <source>
        <strain evidence="2 3">IBT 18842</strain>
    </source>
</reference>
<keyword evidence="3" id="KW-1185">Reference proteome</keyword>